<evidence type="ECO:0000256" key="7">
    <source>
        <dbReference type="ARBA" id="ARBA00022741"/>
    </source>
</evidence>
<evidence type="ECO:0000256" key="9">
    <source>
        <dbReference type="ARBA" id="ARBA00022960"/>
    </source>
</evidence>
<evidence type="ECO:0000256" key="8">
    <source>
        <dbReference type="ARBA" id="ARBA00022840"/>
    </source>
</evidence>
<keyword evidence="8 14" id="KW-0067">ATP-binding</keyword>
<dbReference type="InterPro" id="IPR000713">
    <property type="entry name" value="Mur_ligase_N"/>
</dbReference>
<dbReference type="STRING" id="314285.KT71_10402"/>
<evidence type="ECO:0000256" key="12">
    <source>
        <dbReference type="ARBA" id="ARBA00023316"/>
    </source>
</evidence>
<evidence type="ECO:0000256" key="1">
    <source>
        <dbReference type="ARBA" id="ARBA00004496"/>
    </source>
</evidence>
<dbReference type="GO" id="GO:0005737">
    <property type="term" value="C:cytoplasm"/>
    <property type="evidence" value="ECO:0007669"/>
    <property type="project" value="UniProtKB-SubCell"/>
</dbReference>
<dbReference type="Pfam" id="PF01225">
    <property type="entry name" value="Mur_ligase"/>
    <property type="match status" value="1"/>
</dbReference>
<dbReference type="Gene3D" id="3.40.1190.10">
    <property type="entry name" value="Mur-like, catalytic domain"/>
    <property type="match status" value="1"/>
</dbReference>
<comment type="caution">
    <text evidence="18">The sequence shown here is derived from an EMBL/GenBank/DDBJ whole genome shotgun (WGS) entry which is preliminary data.</text>
</comment>
<comment type="function">
    <text evidence="14">Cell wall formation.</text>
</comment>
<dbReference type="FunFam" id="3.40.1190.10:FF:000001">
    <property type="entry name" value="UDP-N-acetylmuramate--L-alanine ligase"/>
    <property type="match status" value="1"/>
</dbReference>
<dbReference type="NCBIfam" id="TIGR01082">
    <property type="entry name" value="murC"/>
    <property type="match status" value="1"/>
</dbReference>
<reference evidence="18 19" key="2">
    <citation type="journal article" date="2009" name="PLoS ONE">
        <title>The photosynthetic apparatus and its regulation in the aerobic gammaproteobacterium Congregibacter litoralis gen. nov., sp. nov.</title>
        <authorList>
            <person name="Spring S."/>
            <person name="Lunsdorf H."/>
            <person name="Fuchs B.M."/>
            <person name="Tindall B.J."/>
        </authorList>
    </citation>
    <scope>NUCLEOTIDE SEQUENCE [LARGE SCALE GENOMIC DNA]</scope>
    <source>
        <strain evidence="18">KT71</strain>
    </source>
</reference>
<feature type="domain" description="Mur ligase C-terminal" evidence="16">
    <location>
        <begin position="324"/>
        <end position="458"/>
    </location>
</feature>
<dbReference type="PANTHER" id="PTHR43445:SF3">
    <property type="entry name" value="UDP-N-ACETYLMURAMATE--L-ALANINE LIGASE"/>
    <property type="match status" value="1"/>
</dbReference>
<evidence type="ECO:0000313" key="18">
    <source>
        <dbReference type="EMBL" id="EAQ99032.2"/>
    </source>
</evidence>
<sequence length="474" mass="50696">MTTDVIPGSSEMRRVRRIHMVGVGGSGMSGIAEVLVNLGFSVSGSDLMEGAVTKHLASIGVTVTIGHRAAAVSDADVVVISSAVGEDNDELVAARERRIPVVRRAEMLAELMRHRYGIAVAGTHGKTTTTSLIAAVFAAAGLDPTFVIGGRVNSTGTHAQLGAGRFLIAEADESDASFLHLQPMVTVVTNIEADHMETYGGDFAELRRTFVEFLHNLPFYGLAVLCVDDPVLAGLDADLGRPILGYGFSEHADYRISDLEPDGLSTRFVVRRPDAHPPLAISLNMPGPHNVLNATAAVAVATDQGIDDAVIQNALANFGGVGRRFSVFDKVRIGAHEVTLVDDYGHHPTEVAATLASARQAWPERRVVMVYQPHRFTRTRDLYDDFVSVLSETDFLVLLEVYPAGEEVITGADSRSLARSIRQRGQLDPLYAASALEVPALLVDVLEPGDIVVTQGAGDIARLANKLRDGQVLP</sequence>
<comment type="pathway">
    <text evidence="2 14">Cell wall biogenesis; peptidoglycan biosynthesis.</text>
</comment>
<dbReference type="GO" id="GO:0008763">
    <property type="term" value="F:UDP-N-acetylmuramate-L-alanine ligase activity"/>
    <property type="evidence" value="ECO:0007669"/>
    <property type="project" value="UniProtKB-UniRule"/>
</dbReference>
<organism evidence="18 19">
    <name type="scientific">Congregibacter litoralis KT71</name>
    <dbReference type="NCBI Taxonomy" id="314285"/>
    <lineage>
        <taxon>Bacteria</taxon>
        <taxon>Pseudomonadati</taxon>
        <taxon>Pseudomonadota</taxon>
        <taxon>Gammaproteobacteria</taxon>
        <taxon>Cellvibrionales</taxon>
        <taxon>Halieaceae</taxon>
        <taxon>Congregibacter</taxon>
    </lineage>
</organism>
<evidence type="ECO:0000259" key="16">
    <source>
        <dbReference type="Pfam" id="PF02875"/>
    </source>
</evidence>
<keyword evidence="6 14" id="KW-0132">Cell division</keyword>
<protein>
    <recommendedName>
        <fullName evidence="3 14">UDP-N-acetylmuramate--L-alanine ligase</fullName>
        <ecNumber evidence="3 14">6.3.2.8</ecNumber>
    </recommendedName>
    <alternativeName>
        <fullName evidence="14">UDP-N-acetylmuramoyl-L-alanine synthetase</fullName>
    </alternativeName>
</protein>
<evidence type="ECO:0000313" key="19">
    <source>
        <dbReference type="Proteomes" id="UP000019205"/>
    </source>
</evidence>
<evidence type="ECO:0000256" key="5">
    <source>
        <dbReference type="ARBA" id="ARBA00022598"/>
    </source>
</evidence>
<keyword evidence="7 14" id="KW-0547">Nucleotide-binding</keyword>
<dbReference type="SUPFAM" id="SSF53244">
    <property type="entry name" value="MurD-like peptide ligases, peptide-binding domain"/>
    <property type="match status" value="1"/>
</dbReference>
<dbReference type="EC" id="6.3.2.8" evidence="3 14"/>
<evidence type="ECO:0000256" key="10">
    <source>
        <dbReference type="ARBA" id="ARBA00022984"/>
    </source>
</evidence>
<dbReference type="HOGENOM" id="CLU_028104_2_2_6"/>
<keyword evidence="4 14" id="KW-0963">Cytoplasm</keyword>
<keyword evidence="9 14" id="KW-0133">Cell shape</keyword>
<dbReference type="UniPathway" id="UPA00219"/>
<comment type="subcellular location">
    <subcellularLocation>
        <location evidence="1 14">Cytoplasm</location>
    </subcellularLocation>
</comment>
<dbReference type="RefSeq" id="WP_023660148.1">
    <property type="nucleotide sequence ID" value="NZ_CM002299.1"/>
</dbReference>
<dbReference type="InterPro" id="IPR013221">
    <property type="entry name" value="Mur_ligase_cen"/>
</dbReference>
<dbReference type="AlphaFoldDB" id="A4A5G1"/>
<keyword evidence="10 14" id="KW-0573">Peptidoglycan synthesis</keyword>
<feature type="binding site" evidence="14">
    <location>
        <begin position="122"/>
        <end position="128"/>
    </location>
    <ligand>
        <name>ATP</name>
        <dbReference type="ChEBI" id="CHEBI:30616"/>
    </ligand>
</feature>
<dbReference type="InterPro" id="IPR005758">
    <property type="entry name" value="UDP-N-AcMur_Ala_ligase_MurC"/>
</dbReference>
<dbReference type="PANTHER" id="PTHR43445">
    <property type="entry name" value="UDP-N-ACETYLMURAMATE--L-ALANINE LIGASE-RELATED"/>
    <property type="match status" value="1"/>
</dbReference>
<name>A4A5G1_9GAMM</name>
<dbReference type="HAMAP" id="MF_00046">
    <property type="entry name" value="MurC"/>
    <property type="match status" value="1"/>
</dbReference>
<proteinExistence type="inferred from homology"/>
<keyword evidence="5 14" id="KW-0436">Ligase</keyword>
<evidence type="ECO:0000256" key="11">
    <source>
        <dbReference type="ARBA" id="ARBA00023306"/>
    </source>
</evidence>
<dbReference type="InterPro" id="IPR004101">
    <property type="entry name" value="Mur_ligase_C"/>
</dbReference>
<dbReference type="Pfam" id="PF08245">
    <property type="entry name" value="Mur_ligase_M"/>
    <property type="match status" value="1"/>
</dbReference>
<dbReference type="InterPro" id="IPR036565">
    <property type="entry name" value="Mur-like_cat_sf"/>
</dbReference>
<evidence type="ECO:0000256" key="4">
    <source>
        <dbReference type="ARBA" id="ARBA00022490"/>
    </source>
</evidence>
<evidence type="ECO:0000256" key="6">
    <source>
        <dbReference type="ARBA" id="ARBA00022618"/>
    </source>
</evidence>
<keyword evidence="19" id="KW-1185">Reference proteome</keyword>
<reference evidence="18 19" key="1">
    <citation type="journal article" date="2007" name="Proc. Natl. Acad. Sci. U.S.A.">
        <title>Characterization of a marine gammaproteobacterium capable of aerobic anoxygenic photosynthesis.</title>
        <authorList>
            <person name="Fuchs B.M."/>
            <person name="Spring S."/>
            <person name="Teeling H."/>
            <person name="Quast C."/>
            <person name="Wulf J."/>
            <person name="Schattenhofer M."/>
            <person name="Yan S."/>
            <person name="Ferriera S."/>
            <person name="Johnson J."/>
            <person name="Glockner F.O."/>
            <person name="Amann R."/>
        </authorList>
    </citation>
    <scope>NUCLEOTIDE SEQUENCE [LARGE SCALE GENOMIC DNA]</scope>
    <source>
        <strain evidence="18">KT71</strain>
    </source>
</reference>
<dbReference type="GO" id="GO:0008360">
    <property type="term" value="P:regulation of cell shape"/>
    <property type="evidence" value="ECO:0007669"/>
    <property type="project" value="UniProtKB-KW"/>
</dbReference>
<dbReference type="GO" id="GO:0005524">
    <property type="term" value="F:ATP binding"/>
    <property type="evidence" value="ECO:0007669"/>
    <property type="project" value="UniProtKB-UniRule"/>
</dbReference>
<keyword evidence="11 14" id="KW-0131">Cell cycle</keyword>
<dbReference type="GO" id="GO:0009252">
    <property type="term" value="P:peptidoglycan biosynthetic process"/>
    <property type="evidence" value="ECO:0007669"/>
    <property type="project" value="UniProtKB-UniRule"/>
</dbReference>
<comment type="catalytic activity">
    <reaction evidence="13 14">
        <text>UDP-N-acetyl-alpha-D-muramate + L-alanine + ATP = UDP-N-acetyl-alpha-D-muramoyl-L-alanine + ADP + phosphate + H(+)</text>
        <dbReference type="Rhea" id="RHEA:23372"/>
        <dbReference type="ChEBI" id="CHEBI:15378"/>
        <dbReference type="ChEBI" id="CHEBI:30616"/>
        <dbReference type="ChEBI" id="CHEBI:43474"/>
        <dbReference type="ChEBI" id="CHEBI:57972"/>
        <dbReference type="ChEBI" id="CHEBI:70757"/>
        <dbReference type="ChEBI" id="CHEBI:83898"/>
        <dbReference type="ChEBI" id="CHEBI:456216"/>
        <dbReference type="EC" id="6.3.2.8"/>
    </reaction>
</comment>
<evidence type="ECO:0000256" key="13">
    <source>
        <dbReference type="ARBA" id="ARBA00047833"/>
    </source>
</evidence>
<feature type="domain" description="Mur ligase central" evidence="17">
    <location>
        <begin position="120"/>
        <end position="301"/>
    </location>
</feature>
<gene>
    <name evidence="14" type="primary">murC</name>
    <name evidence="18" type="ORF">KT71_10402</name>
</gene>
<keyword evidence="12 14" id="KW-0961">Cell wall biogenesis/degradation</keyword>
<dbReference type="SUPFAM" id="SSF53623">
    <property type="entry name" value="MurD-like peptide ligases, catalytic domain"/>
    <property type="match status" value="1"/>
</dbReference>
<evidence type="ECO:0000256" key="2">
    <source>
        <dbReference type="ARBA" id="ARBA00004752"/>
    </source>
</evidence>
<dbReference type="GO" id="GO:0071555">
    <property type="term" value="P:cell wall organization"/>
    <property type="evidence" value="ECO:0007669"/>
    <property type="project" value="UniProtKB-KW"/>
</dbReference>
<dbReference type="Proteomes" id="UP000019205">
    <property type="component" value="Chromosome"/>
</dbReference>
<dbReference type="OrthoDB" id="9804126at2"/>
<evidence type="ECO:0000259" key="17">
    <source>
        <dbReference type="Pfam" id="PF08245"/>
    </source>
</evidence>
<evidence type="ECO:0000259" key="15">
    <source>
        <dbReference type="Pfam" id="PF01225"/>
    </source>
</evidence>
<dbReference type="Gene3D" id="3.90.190.20">
    <property type="entry name" value="Mur ligase, C-terminal domain"/>
    <property type="match status" value="1"/>
</dbReference>
<dbReference type="SUPFAM" id="SSF51984">
    <property type="entry name" value="MurCD N-terminal domain"/>
    <property type="match status" value="1"/>
</dbReference>
<accession>A4A5G1</accession>
<dbReference type="eggNOG" id="COG0773">
    <property type="taxonomic scope" value="Bacteria"/>
</dbReference>
<dbReference type="Pfam" id="PF02875">
    <property type="entry name" value="Mur_ligase_C"/>
    <property type="match status" value="1"/>
</dbReference>
<dbReference type="EMBL" id="AAOA02000003">
    <property type="protein sequence ID" value="EAQ99032.2"/>
    <property type="molecule type" value="Genomic_DNA"/>
</dbReference>
<dbReference type="InterPro" id="IPR036615">
    <property type="entry name" value="Mur_ligase_C_dom_sf"/>
</dbReference>
<comment type="similarity">
    <text evidence="14">Belongs to the MurCDEF family.</text>
</comment>
<evidence type="ECO:0000256" key="3">
    <source>
        <dbReference type="ARBA" id="ARBA00012211"/>
    </source>
</evidence>
<evidence type="ECO:0000256" key="14">
    <source>
        <dbReference type="HAMAP-Rule" id="MF_00046"/>
    </source>
</evidence>
<dbReference type="InterPro" id="IPR050061">
    <property type="entry name" value="MurCDEF_pg_biosynth"/>
</dbReference>
<dbReference type="Gene3D" id="3.40.50.720">
    <property type="entry name" value="NAD(P)-binding Rossmann-like Domain"/>
    <property type="match status" value="1"/>
</dbReference>
<dbReference type="GO" id="GO:0051301">
    <property type="term" value="P:cell division"/>
    <property type="evidence" value="ECO:0007669"/>
    <property type="project" value="UniProtKB-KW"/>
</dbReference>
<feature type="domain" description="Mur ligase N-terminal catalytic" evidence="15">
    <location>
        <begin position="17"/>
        <end position="116"/>
    </location>
</feature>